<name>A0A9Q0ENF1_9TELE</name>
<dbReference type="PANTHER" id="PTHR33332">
    <property type="entry name" value="REVERSE TRANSCRIPTASE DOMAIN-CONTAINING PROTEIN"/>
    <property type="match status" value="1"/>
</dbReference>
<protein>
    <recommendedName>
        <fullName evidence="1">Reverse transcriptase domain-containing protein</fullName>
    </recommendedName>
</protein>
<proteinExistence type="predicted"/>
<dbReference type="OrthoDB" id="8962338at2759"/>
<dbReference type="InterPro" id="IPR000477">
    <property type="entry name" value="RT_dom"/>
</dbReference>
<evidence type="ECO:0000313" key="2">
    <source>
        <dbReference type="EMBL" id="KAJ3610459.1"/>
    </source>
</evidence>
<dbReference type="EMBL" id="JANIIK010000038">
    <property type="protein sequence ID" value="KAJ3610459.1"/>
    <property type="molecule type" value="Genomic_DNA"/>
</dbReference>
<dbReference type="Proteomes" id="UP001148018">
    <property type="component" value="Unassembled WGS sequence"/>
</dbReference>
<sequence>MQRNSLFTDKQYGFISGRSTSLQLITVLDEWTSIIDDWGCIDAIYCDFQKAFDKVPHKRLTHKLEGYGVKGNIKEWISSFLNGRTQRVVVNGECSGDSEWRMYPPGKRFRSLLFVIFINDLPDVVDENSRVYLFADDTNLYRRIDSKDD</sequence>
<evidence type="ECO:0000313" key="3">
    <source>
        <dbReference type="Proteomes" id="UP001148018"/>
    </source>
</evidence>
<dbReference type="PROSITE" id="PS50878">
    <property type="entry name" value="RT_POL"/>
    <property type="match status" value="1"/>
</dbReference>
<dbReference type="AlphaFoldDB" id="A0A9Q0ENF1"/>
<evidence type="ECO:0000259" key="1">
    <source>
        <dbReference type="PROSITE" id="PS50878"/>
    </source>
</evidence>
<gene>
    <name evidence="2" type="ORF">NHX12_022551</name>
</gene>
<feature type="domain" description="Reverse transcriptase" evidence="1">
    <location>
        <begin position="1"/>
        <end position="149"/>
    </location>
</feature>
<dbReference type="Pfam" id="PF00078">
    <property type="entry name" value="RVT_1"/>
    <property type="match status" value="1"/>
</dbReference>
<organism evidence="2 3">
    <name type="scientific">Muraenolepis orangiensis</name>
    <name type="common">Patagonian moray cod</name>
    <dbReference type="NCBI Taxonomy" id="630683"/>
    <lineage>
        <taxon>Eukaryota</taxon>
        <taxon>Metazoa</taxon>
        <taxon>Chordata</taxon>
        <taxon>Craniata</taxon>
        <taxon>Vertebrata</taxon>
        <taxon>Euteleostomi</taxon>
        <taxon>Actinopterygii</taxon>
        <taxon>Neopterygii</taxon>
        <taxon>Teleostei</taxon>
        <taxon>Neoteleostei</taxon>
        <taxon>Acanthomorphata</taxon>
        <taxon>Zeiogadaria</taxon>
        <taxon>Gadariae</taxon>
        <taxon>Gadiformes</taxon>
        <taxon>Muraenolepidoidei</taxon>
        <taxon>Muraenolepididae</taxon>
        <taxon>Muraenolepis</taxon>
    </lineage>
</organism>
<reference evidence="2" key="1">
    <citation type="submission" date="2022-07" db="EMBL/GenBank/DDBJ databases">
        <title>Chromosome-level genome of Muraenolepis orangiensis.</title>
        <authorList>
            <person name="Kim J."/>
        </authorList>
    </citation>
    <scope>NUCLEOTIDE SEQUENCE</scope>
    <source>
        <strain evidence="2">KU_S4_2022</strain>
        <tissue evidence="2">Muscle</tissue>
    </source>
</reference>
<comment type="caution">
    <text evidence="2">The sequence shown here is derived from an EMBL/GenBank/DDBJ whole genome shotgun (WGS) entry which is preliminary data.</text>
</comment>
<keyword evidence="3" id="KW-1185">Reference proteome</keyword>
<accession>A0A9Q0ENF1</accession>